<dbReference type="GO" id="GO:0000460">
    <property type="term" value="P:maturation of 5.8S rRNA"/>
    <property type="evidence" value="ECO:0007669"/>
    <property type="project" value="TreeGrafter"/>
</dbReference>
<evidence type="ECO:0000256" key="2">
    <source>
        <dbReference type="ARBA" id="ARBA00017475"/>
    </source>
</evidence>
<evidence type="ECO:0000256" key="3">
    <source>
        <dbReference type="SAM" id="MobiDB-lite"/>
    </source>
</evidence>
<gene>
    <name evidence="4" type="ORF">Zmor_019489</name>
</gene>
<protein>
    <recommendedName>
        <fullName evidence="2">RRP15-like protein</fullName>
    </recommendedName>
</protein>
<dbReference type="PANTHER" id="PTHR13245:SF14">
    <property type="entry name" value="RRP15-LIKE PROTEIN"/>
    <property type="match status" value="1"/>
</dbReference>
<dbReference type="EMBL" id="JALNTZ010000006">
    <property type="protein sequence ID" value="KAJ3647622.1"/>
    <property type="molecule type" value="Genomic_DNA"/>
</dbReference>
<feature type="region of interest" description="Disordered" evidence="3">
    <location>
        <begin position="61"/>
        <end position="110"/>
    </location>
</feature>
<dbReference type="Proteomes" id="UP001168821">
    <property type="component" value="Unassembled WGS sequence"/>
</dbReference>
<feature type="region of interest" description="Disordered" evidence="3">
    <location>
        <begin position="216"/>
        <end position="239"/>
    </location>
</feature>
<accession>A0AA38I4K8</accession>
<sequence>MTIMAKVVETRDSESSDEDQSLSDDDDTPGTANAGWADSIAKILKTNKPKGKKTLVLSKAKKLTDTKKTKTKSAGFEVATADGDVKEEQVEVEDERIEETQPRKKRKKELPNLRVKPNVLEKDRERTLAKIATRGVVQLFNAVKTQQKDISKKLEEAGPLEVRKEKVLKNIDKRAFLDVLMGGKSHTEDTDKEKESVKGGDSTWSVLRDDFMMGAKLKDWDREPEEEMETEEQVEMESD</sequence>
<evidence type="ECO:0000313" key="4">
    <source>
        <dbReference type="EMBL" id="KAJ3647622.1"/>
    </source>
</evidence>
<feature type="compositionally biased region" description="Acidic residues" evidence="3">
    <location>
        <begin position="15"/>
        <end position="28"/>
    </location>
</feature>
<dbReference type="InterPro" id="IPR012459">
    <property type="entry name" value="Rrp15"/>
</dbReference>
<comment type="caution">
    <text evidence="4">The sequence shown here is derived from an EMBL/GenBank/DDBJ whole genome shotgun (WGS) entry which is preliminary data.</text>
</comment>
<reference evidence="4" key="1">
    <citation type="journal article" date="2023" name="G3 (Bethesda)">
        <title>Whole genome assemblies of Zophobas morio and Tenebrio molitor.</title>
        <authorList>
            <person name="Kaur S."/>
            <person name="Stinson S.A."/>
            <person name="diCenzo G.C."/>
        </authorList>
    </citation>
    <scope>NUCLEOTIDE SEQUENCE</scope>
    <source>
        <strain evidence="4">QUZm001</strain>
    </source>
</reference>
<feature type="region of interest" description="Disordered" evidence="3">
    <location>
        <begin position="183"/>
        <end position="202"/>
    </location>
</feature>
<evidence type="ECO:0000256" key="1">
    <source>
        <dbReference type="ARBA" id="ARBA00007462"/>
    </source>
</evidence>
<organism evidence="4 5">
    <name type="scientific">Zophobas morio</name>
    <dbReference type="NCBI Taxonomy" id="2755281"/>
    <lineage>
        <taxon>Eukaryota</taxon>
        <taxon>Metazoa</taxon>
        <taxon>Ecdysozoa</taxon>
        <taxon>Arthropoda</taxon>
        <taxon>Hexapoda</taxon>
        <taxon>Insecta</taxon>
        <taxon>Pterygota</taxon>
        <taxon>Neoptera</taxon>
        <taxon>Endopterygota</taxon>
        <taxon>Coleoptera</taxon>
        <taxon>Polyphaga</taxon>
        <taxon>Cucujiformia</taxon>
        <taxon>Tenebrionidae</taxon>
        <taxon>Zophobas</taxon>
    </lineage>
</organism>
<dbReference type="GO" id="GO:0000470">
    <property type="term" value="P:maturation of LSU-rRNA"/>
    <property type="evidence" value="ECO:0007669"/>
    <property type="project" value="TreeGrafter"/>
</dbReference>
<keyword evidence="5" id="KW-1185">Reference proteome</keyword>
<dbReference type="Pfam" id="PF07890">
    <property type="entry name" value="Rrp15p"/>
    <property type="match status" value="1"/>
</dbReference>
<feature type="region of interest" description="Disordered" evidence="3">
    <location>
        <begin position="1"/>
        <end position="35"/>
    </location>
</feature>
<evidence type="ECO:0000313" key="5">
    <source>
        <dbReference type="Proteomes" id="UP001168821"/>
    </source>
</evidence>
<name>A0AA38I4K8_9CUCU</name>
<feature type="compositionally biased region" description="Basic and acidic residues" evidence="3">
    <location>
        <begin position="185"/>
        <end position="198"/>
    </location>
</feature>
<dbReference type="AlphaFoldDB" id="A0AA38I4K8"/>
<dbReference type="GO" id="GO:0030687">
    <property type="term" value="C:preribosome, large subunit precursor"/>
    <property type="evidence" value="ECO:0007669"/>
    <property type="project" value="TreeGrafter"/>
</dbReference>
<proteinExistence type="inferred from homology"/>
<dbReference type="PANTHER" id="PTHR13245">
    <property type="entry name" value="RRP15-LIKE PROTEIN"/>
    <property type="match status" value="1"/>
</dbReference>
<comment type="similarity">
    <text evidence="1">Belongs to the RRP15 family.</text>
</comment>
<feature type="compositionally biased region" description="Acidic residues" evidence="3">
    <location>
        <begin position="222"/>
        <end position="239"/>
    </location>
</feature>